<organism evidence="2 3">
    <name type="scientific">Zunongwangia atlantica 22II14-10F7</name>
    <dbReference type="NCBI Taxonomy" id="1185767"/>
    <lineage>
        <taxon>Bacteria</taxon>
        <taxon>Pseudomonadati</taxon>
        <taxon>Bacteroidota</taxon>
        <taxon>Flavobacteriia</taxon>
        <taxon>Flavobacteriales</taxon>
        <taxon>Flavobacteriaceae</taxon>
        <taxon>Zunongwangia</taxon>
    </lineage>
</organism>
<dbReference type="Proteomes" id="UP000192746">
    <property type="component" value="Unassembled WGS sequence"/>
</dbReference>
<evidence type="ECO:0000313" key="3">
    <source>
        <dbReference type="Proteomes" id="UP000192746"/>
    </source>
</evidence>
<gene>
    <name evidence="2" type="ORF">IIF7_18944</name>
</gene>
<sequence length="171" mass="20139">MIRRNKYLIFTSILALFLIIPFYLRLRDNRLEPYPAILLPSGASLIERDKPRVFKKIRLKDDLGNELSIEEVFGGIHRTHIFNLEGSSFGTKKMKDRITFLYTPRIIFFHENAFSKDSRTEVQKWLDNNLSNMGLKSSKIILEKIAYEINPKTYQVQKLKIIDSIIFQKNE</sequence>
<dbReference type="AlphaFoldDB" id="A0A1Y1SYC5"/>
<keyword evidence="1" id="KW-1133">Transmembrane helix</keyword>
<feature type="transmembrane region" description="Helical" evidence="1">
    <location>
        <begin position="7"/>
        <end position="24"/>
    </location>
</feature>
<comment type="caution">
    <text evidence="2">The sequence shown here is derived from an EMBL/GenBank/DDBJ whole genome shotgun (WGS) entry which is preliminary data.</text>
</comment>
<proteinExistence type="predicted"/>
<accession>A0A1Y1SYC5</accession>
<name>A0A1Y1SYC5_9FLAO</name>
<protein>
    <submittedName>
        <fullName evidence="2">Uncharacterized protein</fullName>
    </submittedName>
</protein>
<dbReference type="STRING" id="1185767.IIF7_18944"/>
<evidence type="ECO:0000256" key="1">
    <source>
        <dbReference type="SAM" id="Phobius"/>
    </source>
</evidence>
<keyword evidence="3" id="KW-1185">Reference proteome</keyword>
<dbReference type="EMBL" id="ARYN01000025">
    <property type="protein sequence ID" value="ORL43759.1"/>
    <property type="molecule type" value="Genomic_DNA"/>
</dbReference>
<reference evidence="2 3" key="1">
    <citation type="submission" date="2013-04" db="EMBL/GenBank/DDBJ databases">
        <title>Zunongwangia sp. 22II14-10F7 Genome Sequencing.</title>
        <authorList>
            <person name="Lai Q."/>
            <person name="Shao Z."/>
        </authorList>
    </citation>
    <scope>NUCLEOTIDE SEQUENCE [LARGE SCALE GENOMIC DNA]</scope>
    <source>
        <strain evidence="2 3">22II14-10F7</strain>
    </source>
</reference>
<keyword evidence="1" id="KW-0812">Transmembrane</keyword>
<dbReference type="RefSeq" id="WP_084843255.1">
    <property type="nucleotide sequence ID" value="NZ_ARYN01000025.1"/>
</dbReference>
<dbReference type="OrthoDB" id="1448670at2"/>
<evidence type="ECO:0000313" key="2">
    <source>
        <dbReference type="EMBL" id="ORL43759.1"/>
    </source>
</evidence>
<keyword evidence="1" id="KW-0472">Membrane</keyword>